<dbReference type="AlphaFoldDB" id="A0A6J4U8L7"/>
<sequence>ELSDEVGSPTDHRNGHRPPRLRRGGAKHGRIAQGDRQRRLRRFRRWPPRSGVVALVHVDRGLLARPRRVHPLVRAGDGTTPGQPRRRAPRRRRADDRGRTRFRRLAGRRGRGACPPRCPRRRPPPRPGRGTAAPRAPRL</sequence>
<feature type="region of interest" description="Disordered" evidence="1">
    <location>
        <begin position="1"/>
        <end position="50"/>
    </location>
</feature>
<accession>A0A6J4U8L7</accession>
<feature type="compositionally biased region" description="Basic residues" evidence="1">
    <location>
        <begin position="14"/>
        <end position="30"/>
    </location>
</feature>
<evidence type="ECO:0000313" key="2">
    <source>
        <dbReference type="EMBL" id="CAA9541110.1"/>
    </source>
</evidence>
<feature type="non-terminal residue" evidence="2">
    <location>
        <position position="1"/>
    </location>
</feature>
<feature type="non-terminal residue" evidence="2">
    <location>
        <position position="139"/>
    </location>
</feature>
<evidence type="ECO:0000256" key="1">
    <source>
        <dbReference type="SAM" id="MobiDB-lite"/>
    </source>
</evidence>
<dbReference type="EMBL" id="CADCWF010000043">
    <property type="protein sequence ID" value="CAA9541110.1"/>
    <property type="molecule type" value="Genomic_DNA"/>
</dbReference>
<reference evidence="2" key="1">
    <citation type="submission" date="2020-02" db="EMBL/GenBank/DDBJ databases">
        <authorList>
            <person name="Meier V. D."/>
        </authorList>
    </citation>
    <scope>NUCLEOTIDE SEQUENCE</scope>
    <source>
        <strain evidence="2">AVDCRST_MAG59</strain>
    </source>
</reference>
<feature type="compositionally biased region" description="Basic residues" evidence="1">
    <location>
        <begin position="38"/>
        <end position="47"/>
    </location>
</feature>
<feature type="compositionally biased region" description="Basic residues" evidence="1">
    <location>
        <begin position="100"/>
        <end position="111"/>
    </location>
</feature>
<proteinExistence type="predicted"/>
<protein>
    <submittedName>
        <fullName evidence="2">Uncharacterized protein</fullName>
    </submittedName>
</protein>
<organism evidence="2">
    <name type="scientific">uncultured Thermomicrobiales bacterium</name>
    <dbReference type="NCBI Taxonomy" id="1645740"/>
    <lineage>
        <taxon>Bacteria</taxon>
        <taxon>Pseudomonadati</taxon>
        <taxon>Thermomicrobiota</taxon>
        <taxon>Thermomicrobia</taxon>
        <taxon>Thermomicrobiales</taxon>
        <taxon>environmental samples</taxon>
    </lineage>
</organism>
<name>A0A6J4U8L7_9BACT</name>
<feature type="region of interest" description="Disordered" evidence="1">
    <location>
        <begin position="68"/>
        <end position="139"/>
    </location>
</feature>
<feature type="compositionally biased region" description="Low complexity" evidence="1">
    <location>
        <begin position="128"/>
        <end position="139"/>
    </location>
</feature>
<gene>
    <name evidence="2" type="ORF">AVDCRST_MAG59-843</name>
</gene>